<dbReference type="AlphaFoldDB" id="A0A6N1XAT1"/>
<dbReference type="Proteomes" id="UP000509579">
    <property type="component" value="Plasmid unnamed1"/>
</dbReference>
<dbReference type="PANTHER" id="PTHR43531">
    <property type="entry name" value="PROTEIN ICFG"/>
    <property type="match status" value="1"/>
</dbReference>
<feature type="transmembrane region" description="Helical" evidence="6">
    <location>
        <begin position="13"/>
        <end position="32"/>
    </location>
</feature>
<evidence type="ECO:0000256" key="5">
    <source>
        <dbReference type="SAM" id="MobiDB-lite"/>
    </source>
</evidence>
<dbReference type="SMART" id="SM00283">
    <property type="entry name" value="MA"/>
    <property type="match status" value="1"/>
</dbReference>
<dbReference type="Pfam" id="PF00672">
    <property type="entry name" value="HAMP"/>
    <property type="match status" value="1"/>
</dbReference>
<evidence type="ECO:0000256" key="3">
    <source>
        <dbReference type="ARBA" id="ARBA00029447"/>
    </source>
</evidence>
<sequence>MQTWRNISVKAKLTGTLGLLIAVIIGISAYAIQMMREDGAQFRDYVHGIQARADTAHRLREAVDRRAIAARNLALVTKPQDVATEKTAVEQAVADVRKYLGELQALSAKPGVPELVRAKVADIARIEGRYEPVAMAIVGMLLGDQREAGVQKMNDECRVLLAALVQATDAYAALTAQRSQAMIEDAEAANQQRQRVLLIVSVLAVALACWAALLIVRAIVRPLDQAVAQINAIAQGDISRSIRIDTRDEFGRLLTALARMQQGLVALVSTVRQGAEGVSTASGEIAQGNLDLSARTESQASALEQTASSMEELGSTVRQNADNAGQANQLAQNASSVAQQGGQVVEQVVVTMRGISESSRRIADIINVIDGIAFQTNILALNAAVEAARAGEQGRGFAVVASEVRSLAGRSAAAAKEIKQLIEESGQRVAAGSTLVDRAGSTMQQVVESIRRVTDIVGEISAASAEQSAGVAQVGEAVTSIDHATQQNAALVEQMSAAASSLSTQAQELVRSVSIFQLSPGAATPGAATPGVAPTPAPAGQRALARAVPARRAPQRPAAQASAPRLADDAAWESF</sequence>
<dbReference type="InterPro" id="IPR004089">
    <property type="entry name" value="MCPsignal_dom"/>
</dbReference>
<dbReference type="GO" id="GO:0006935">
    <property type="term" value="P:chemotaxis"/>
    <property type="evidence" value="ECO:0007669"/>
    <property type="project" value="InterPro"/>
</dbReference>
<feature type="transmembrane region" description="Helical" evidence="6">
    <location>
        <begin position="196"/>
        <end position="220"/>
    </location>
</feature>
<reference evidence="9 10" key="1">
    <citation type="submission" date="2020-06" db="EMBL/GenBank/DDBJ databases">
        <title>Acidovorax antarctica sp. nov., isolated from Corinth ice sheet soil, Antarctic Fields Peninsula.</title>
        <authorList>
            <person name="Xu Q."/>
            <person name="Peng F."/>
        </authorList>
    </citation>
    <scope>NUCLEOTIDE SEQUENCE [LARGE SCALE GENOMIC DNA]</scope>
    <source>
        <strain evidence="9 10">16-35-5</strain>
        <plasmid evidence="9 10">unnamed1</plasmid>
    </source>
</reference>
<keyword evidence="6" id="KW-0472">Membrane</keyword>
<accession>A0A6N1XAT1</accession>
<keyword evidence="10" id="KW-1185">Reference proteome</keyword>
<dbReference type="PROSITE" id="PS50111">
    <property type="entry name" value="CHEMOTAXIS_TRANSDUC_2"/>
    <property type="match status" value="1"/>
</dbReference>
<dbReference type="PROSITE" id="PS50885">
    <property type="entry name" value="HAMP"/>
    <property type="match status" value="1"/>
</dbReference>
<evidence type="ECO:0000313" key="9">
    <source>
        <dbReference type="EMBL" id="QKV55192.1"/>
    </source>
</evidence>
<keyword evidence="6" id="KW-1133">Transmembrane helix</keyword>
<organism evidence="9 10">
    <name type="scientific">Comamonas antarctica</name>
    <dbReference type="NCBI Taxonomy" id="2743470"/>
    <lineage>
        <taxon>Bacteria</taxon>
        <taxon>Pseudomonadati</taxon>
        <taxon>Pseudomonadota</taxon>
        <taxon>Betaproteobacteria</taxon>
        <taxon>Burkholderiales</taxon>
        <taxon>Comamonadaceae</taxon>
        <taxon>Comamonas</taxon>
    </lineage>
</organism>
<keyword evidence="9" id="KW-0614">Plasmid</keyword>
<feature type="compositionally biased region" description="Low complexity" evidence="5">
    <location>
        <begin position="523"/>
        <end position="565"/>
    </location>
</feature>
<dbReference type="SMART" id="SM00304">
    <property type="entry name" value="HAMP"/>
    <property type="match status" value="1"/>
</dbReference>
<dbReference type="InterPro" id="IPR004090">
    <property type="entry name" value="Chemotax_Me-accpt_rcpt"/>
</dbReference>
<dbReference type="InterPro" id="IPR051310">
    <property type="entry name" value="MCP_chemotaxis"/>
</dbReference>
<dbReference type="FunFam" id="1.10.287.950:FF:000001">
    <property type="entry name" value="Methyl-accepting chemotaxis sensory transducer"/>
    <property type="match status" value="1"/>
</dbReference>
<feature type="domain" description="Methyl-accepting transducer" evidence="7">
    <location>
        <begin position="274"/>
        <end position="503"/>
    </location>
</feature>
<dbReference type="RefSeq" id="WP_175505980.1">
    <property type="nucleotide sequence ID" value="NZ_CP054841.1"/>
</dbReference>
<gene>
    <name evidence="9" type="ORF">HUK68_19820</name>
</gene>
<dbReference type="KEGG" id="aant:HUK68_19820"/>
<evidence type="ECO:0000259" key="8">
    <source>
        <dbReference type="PROSITE" id="PS50885"/>
    </source>
</evidence>
<dbReference type="SUPFAM" id="SSF58104">
    <property type="entry name" value="Methyl-accepting chemotaxis protein (MCP) signaling domain"/>
    <property type="match status" value="1"/>
</dbReference>
<feature type="region of interest" description="Disordered" evidence="5">
    <location>
        <begin position="523"/>
        <end position="575"/>
    </location>
</feature>
<keyword evidence="6" id="KW-0812">Transmembrane</keyword>
<dbReference type="Gene3D" id="1.10.287.950">
    <property type="entry name" value="Methyl-accepting chemotaxis protein"/>
    <property type="match status" value="1"/>
</dbReference>
<dbReference type="CDD" id="cd06225">
    <property type="entry name" value="HAMP"/>
    <property type="match status" value="1"/>
</dbReference>
<evidence type="ECO:0000256" key="6">
    <source>
        <dbReference type="SAM" id="Phobius"/>
    </source>
</evidence>
<dbReference type="GO" id="GO:0005886">
    <property type="term" value="C:plasma membrane"/>
    <property type="evidence" value="ECO:0007669"/>
    <property type="project" value="TreeGrafter"/>
</dbReference>
<protein>
    <submittedName>
        <fullName evidence="9">HAMP domain-containing protein</fullName>
    </submittedName>
</protein>
<dbReference type="EMBL" id="CP054841">
    <property type="protein sequence ID" value="QKV55192.1"/>
    <property type="molecule type" value="Genomic_DNA"/>
</dbReference>
<evidence type="ECO:0000256" key="2">
    <source>
        <dbReference type="ARBA" id="ARBA00022481"/>
    </source>
</evidence>
<name>A0A6N1XAT1_9BURK</name>
<comment type="subcellular location">
    <subcellularLocation>
        <location evidence="1">Membrane</location>
    </subcellularLocation>
</comment>
<geneLocation type="plasmid" evidence="9 10">
    <name>unnamed1</name>
</geneLocation>
<dbReference type="InterPro" id="IPR003660">
    <property type="entry name" value="HAMP_dom"/>
</dbReference>
<dbReference type="PRINTS" id="PR00260">
    <property type="entry name" value="CHEMTRNSDUCR"/>
</dbReference>
<dbReference type="GO" id="GO:0004888">
    <property type="term" value="F:transmembrane signaling receptor activity"/>
    <property type="evidence" value="ECO:0007669"/>
    <property type="project" value="InterPro"/>
</dbReference>
<evidence type="ECO:0000259" key="7">
    <source>
        <dbReference type="PROSITE" id="PS50111"/>
    </source>
</evidence>
<evidence type="ECO:0000256" key="4">
    <source>
        <dbReference type="PROSITE-ProRule" id="PRU00284"/>
    </source>
</evidence>
<proteinExistence type="inferred from homology"/>
<feature type="domain" description="HAMP" evidence="8">
    <location>
        <begin position="217"/>
        <end position="269"/>
    </location>
</feature>
<dbReference type="CDD" id="cd11386">
    <property type="entry name" value="MCP_signal"/>
    <property type="match status" value="1"/>
</dbReference>
<comment type="similarity">
    <text evidence="3">Belongs to the methyl-accepting chemotaxis (MCP) protein family.</text>
</comment>
<keyword evidence="2" id="KW-0488">Methylation</keyword>
<dbReference type="PANTHER" id="PTHR43531:SF14">
    <property type="entry name" value="METHYL-ACCEPTING CHEMOTAXIS PROTEIN I-RELATED"/>
    <property type="match status" value="1"/>
</dbReference>
<dbReference type="Pfam" id="PF00015">
    <property type="entry name" value="MCPsignal"/>
    <property type="match status" value="1"/>
</dbReference>
<keyword evidence="4" id="KW-0807">Transducer</keyword>
<evidence type="ECO:0000313" key="10">
    <source>
        <dbReference type="Proteomes" id="UP000509579"/>
    </source>
</evidence>
<dbReference type="GO" id="GO:0007165">
    <property type="term" value="P:signal transduction"/>
    <property type="evidence" value="ECO:0007669"/>
    <property type="project" value="UniProtKB-KW"/>
</dbReference>
<evidence type="ECO:0000256" key="1">
    <source>
        <dbReference type="ARBA" id="ARBA00004370"/>
    </source>
</evidence>